<keyword evidence="7" id="KW-1185">Reference proteome</keyword>
<reference evidence="6 7" key="1">
    <citation type="submission" date="2019-05" db="EMBL/GenBank/DDBJ databases">
        <title>Another draft genome of Portunus trituberculatus and its Hox gene families provides insights of decapod evolution.</title>
        <authorList>
            <person name="Jeong J.-H."/>
            <person name="Song I."/>
            <person name="Kim S."/>
            <person name="Choi T."/>
            <person name="Kim D."/>
            <person name="Ryu S."/>
            <person name="Kim W."/>
        </authorList>
    </citation>
    <scope>NUCLEOTIDE SEQUENCE [LARGE SCALE GENOMIC DNA]</scope>
    <source>
        <tissue evidence="6">Muscle</tissue>
    </source>
</reference>
<protein>
    <recommendedName>
        <fullName evidence="5">C2H2-type domain-containing protein</fullName>
    </recommendedName>
</protein>
<keyword evidence="1" id="KW-0479">Metal-binding</keyword>
<evidence type="ECO:0000256" key="1">
    <source>
        <dbReference type="ARBA" id="ARBA00022723"/>
    </source>
</evidence>
<evidence type="ECO:0000259" key="5">
    <source>
        <dbReference type="PROSITE" id="PS50157"/>
    </source>
</evidence>
<gene>
    <name evidence="6" type="ORF">E2C01_075138</name>
</gene>
<organism evidence="6 7">
    <name type="scientific">Portunus trituberculatus</name>
    <name type="common">Swimming crab</name>
    <name type="synonym">Neptunus trituberculatus</name>
    <dbReference type="NCBI Taxonomy" id="210409"/>
    <lineage>
        <taxon>Eukaryota</taxon>
        <taxon>Metazoa</taxon>
        <taxon>Ecdysozoa</taxon>
        <taxon>Arthropoda</taxon>
        <taxon>Crustacea</taxon>
        <taxon>Multicrustacea</taxon>
        <taxon>Malacostraca</taxon>
        <taxon>Eumalacostraca</taxon>
        <taxon>Eucarida</taxon>
        <taxon>Decapoda</taxon>
        <taxon>Pleocyemata</taxon>
        <taxon>Brachyura</taxon>
        <taxon>Eubrachyura</taxon>
        <taxon>Portunoidea</taxon>
        <taxon>Portunidae</taxon>
        <taxon>Portuninae</taxon>
        <taxon>Portunus</taxon>
    </lineage>
</organism>
<dbReference type="Proteomes" id="UP000324222">
    <property type="component" value="Unassembled WGS sequence"/>
</dbReference>
<accession>A0A5B7IG42</accession>
<name>A0A5B7IG42_PORTR</name>
<evidence type="ECO:0000313" key="6">
    <source>
        <dbReference type="EMBL" id="MPC80557.1"/>
    </source>
</evidence>
<dbReference type="SMART" id="SM00355">
    <property type="entry name" value="ZnF_C2H2"/>
    <property type="match status" value="1"/>
</dbReference>
<dbReference type="Gene3D" id="3.30.160.60">
    <property type="entry name" value="Classic Zinc Finger"/>
    <property type="match status" value="1"/>
</dbReference>
<comment type="caution">
    <text evidence="6">The sequence shown here is derived from an EMBL/GenBank/DDBJ whole genome shotgun (WGS) entry which is preliminary data.</text>
</comment>
<evidence type="ECO:0000256" key="2">
    <source>
        <dbReference type="ARBA" id="ARBA00022771"/>
    </source>
</evidence>
<dbReference type="FunFam" id="3.30.160.60:FF:000065">
    <property type="entry name" value="B-cell CLL/lymphoma 6, member B"/>
    <property type="match status" value="1"/>
</dbReference>
<dbReference type="AlphaFoldDB" id="A0A5B7IG42"/>
<dbReference type="InterPro" id="IPR036236">
    <property type="entry name" value="Znf_C2H2_sf"/>
</dbReference>
<keyword evidence="2 4" id="KW-0863">Zinc-finger</keyword>
<keyword evidence="3" id="KW-0862">Zinc</keyword>
<dbReference type="PROSITE" id="PS00028">
    <property type="entry name" value="ZINC_FINGER_C2H2_1"/>
    <property type="match status" value="1"/>
</dbReference>
<proteinExistence type="predicted"/>
<dbReference type="Pfam" id="PF00096">
    <property type="entry name" value="zf-C2H2"/>
    <property type="match status" value="1"/>
</dbReference>
<sequence>MNSCSDQSCPYCSKTFTRRSRLRRHLNYHLGNRTFMTSVVVRMPVSVEIAAAASVFYITPAESLSTISVKASIFFILFL</sequence>
<feature type="domain" description="C2H2-type" evidence="5">
    <location>
        <begin position="7"/>
        <end position="34"/>
    </location>
</feature>
<evidence type="ECO:0000313" key="7">
    <source>
        <dbReference type="Proteomes" id="UP000324222"/>
    </source>
</evidence>
<evidence type="ECO:0000256" key="4">
    <source>
        <dbReference type="PROSITE-ProRule" id="PRU00042"/>
    </source>
</evidence>
<dbReference type="PROSITE" id="PS50157">
    <property type="entry name" value="ZINC_FINGER_C2H2_2"/>
    <property type="match status" value="1"/>
</dbReference>
<evidence type="ECO:0000256" key="3">
    <source>
        <dbReference type="ARBA" id="ARBA00022833"/>
    </source>
</evidence>
<dbReference type="SUPFAM" id="SSF57667">
    <property type="entry name" value="beta-beta-alpha zinc fingers"/>
    <property type="match status" value="1"/>
</dbReference>
<dbReference type="EMBL" id="VSRR010054364">
    <property type="protein sequence ID" value="MPC80557.1"/>
    <property type="molecule type" value="Genomic_DNA"/>
</dbReference>
<dbReference type="GO" id="GO:0008270">
    <property type="term" value="F:zinc ion binding"/>
    <property type="evidence" value="ECO:0007669"/>
    <property type="project" value="UniProtKB-KW"/>
</dbReference>
<dbReference type="InterPro" id="IPR013087">
    <property type="entry name" value="Znf_C2H2_type"/>
</dbReference>